<protein>
    <submittedName>
        <fullName evidence="2">Gp20</fullName>
    </submittedName>
</protein>
<accession>A0A377YWX7</accession>
<sequence>MKKAIMASIIALSAIGLVGCDRVEPRNVGIKVNKLGDDKGVGEVVGVGRYWTGWNTEVYIFPTFKQMKTYEDAFNFQMSDGTTIGYHIGVAYKVDPTKVTTVFQTTVKAWTTSPTPTCGRKLLTPLIVSQVG</sequence>
<gene>
    <name evidence="2" type="ORF">NCTC9504_00267</name>
</gene>
<proteinExistence type="predicted"/>
<reference evidence="2 3" key="1">
    <citation type="submission" date="2018-06" db="EMBL/GenBank/DDBJ databases">
        <authorList>
            <consortium name="Pathogen Informatics"/>
            <person name="Doyle S."/>
        </authorList>
    </citation>
    <scope>NUCLEOTIDE SEQUENCE [LARGE SCALE GENOMIC DNA]</scope>
    <source>
        <strain evidence="2 3">NCTC9504</strain>
    </source>
</reference>
<name>A0A377YWX7_KLEPN</name>
<dbReference type="Proteomes" id="UP000254020">
    <property type="component" value="Unassembled WGS sequence"/>
</dbReference>
<evidence type="ECO:0000313" key="3">
    <source>
        <dbReference type="Proteomes" id="UP000254020"/>
    </source>
</evidence>
<dbReference type="PROSITE" id="PS51257">
    <property type="entry name" value="PROKAR_LIPOPROTEIN"/>
    <property type="match status" value="1"/>
</dbReference>
<dbReference type="Pfam" id="PF01145">
    <property type="entry name" value="Band_7"/>
    <property type="match status" value="1"/>
</dbReference>
<dbReference type="AlphaFoldDB" id="A0A377YWX7"/>
<dbReference type="EMBL" id="UGMA01000003">
    <property type="protein sequence ID" value="STU55289.1"/>
    <property type="molecule type" value="Genomic_DNA"/>
</dbReference>
<feature type="domain" description="Band 7" evidence="1">
    <location>
        <begin position="22"/>
        <end position="106"/>
    </location>
</feature>
<organism evidence="2 3">
    <name type="scientific">Klebsiella pneumoniae subsp. pneumoniae</name>
    <dbReference type="NCBI Taxonomy" id="72407"/>
    <lineage>
        <taxon>Bacteria</taxon>
        <taxon>Pseudomonadati</taxon>
        <taxon>Pseudomonadota</taxon>
        <taxon>Gammaproteobacteria</taxon>
        <taxon>Enterobacterales</taxon>
        <taxon>Enterobacteriaceae</taxon>
        <taxon>Klebsiella/Raoultella group</taxon>
        <taxon>Klebsiella</taxon>
        <taxon>Klebsiella pneumoniae complex</taxon>
    </lineage>
</organism>
<evidence type="ECO:0000259" key="1">
    <source>
        <dbReference type="Pfam" id="PF01145"/>
    </source>
</evidence>
<dbReference type="InterPro" id="IPR001107">
    <property type="entry name" value="Band_7"/>
</dbReference>
<evidence type="ECO:0000313" key="2">
    <source>
        <dbReference type="EMBL" id="STU55289.1"/>
    </source>
</evidence>